<evidence type="ECO:0000313" key="2">
    <source>
        <dbReference type="EMBL" id="TRX75429.1"/>
    </source>
</evidence>
<feature type="chain" id="PRO_5022149572" evidence="1">
    <location>
        <begin position="21"/>
        <end position="161"/>
    </location>
</feature>
<protein>
    <submittedName>
        <fullName evidence="2">Uncharacterized protein</fullName>
    </submittedName>
</protein>
<comment type="caution">
    <text evidence="2">The sequence shown here is derived from an EMBL/GenBank/DDBJ whole genome shotgun (WGS) entry which is preliminary data.</text>
</comment>
<evidence type="ECO:0000313" key="3">
    <source>
        <dbReference type="Proteomes" id="UP000315235"/>
    </source>
</evidence>
<accession>A0A553H0Z7</accession>
<dbReference type="Proteomes" id="UP000315235">
    <property type="component" value="Unassembled WGS sequence"/>
</dbReference>
<evidence type="ECO:0000256" key="1">
    <source>
        <dbReference type="SAM" id="SignalP"/>
    </source>
</evidence>
<dbReference type="EMBL" id="VJOY01000004">
    <property type="protein sequence ID" value="TRX75429.1"/>
    <property type="molecule type" value="Genomic_DNA"/>
</dbReference>
<reference evidence="2 3" key="1">
    <citation type="submission" date="2019-07" db="EMBL/GenBank/DDBJ databases">
        <title>Pseudomonas mangiferae sp. nov., isolated from bark of mango tree in Thailand.</title>
        <authorList>
            <person name="Srisuk N."/>
            <person name="Anurat P."/>
        </authorList>
    </citation>
    <scope>NUCLEOTIDE SEQUENCE [LARGE SCALE GENOMIC DNA]</scope>
    <source>
        <strain evidence="2 3">DMKU_BBB3-04</strain>
    </source>
</reference>
<keyword evidence="1" id="KW-0732">Signal</keyword>
<name>A0A553H0Z7_9PSED</name>
<keyword evidence="3" id="KW-1185">Reference proteome</keyword>
<gene>
    <name evidence="2" type="ORF">FM069_06735</name>
</gene>
<dbReference type="OrthoDB" id="7011130at2"/>
<dbReference type="AlphaFoldDB" id="A0A553H0Z7"/>
<sequence length="161" mass="17932">MSSRFCAFFCALAFGLPAFAAENALPHAQYLPPDDAGLRQERPEQQHLVQISEYAVVIGNQRQSSQQPIPITTPTWLRLKGKTLGKQPQAMQVLIAFDSEGKSLKRPAYDEASRTLTLNYPMAQYAALVDLLRNGPVYCQFLVYANGHVWADLHSGAVRVR</sequence>
<organism evidence="2 3">
    <name type="scientific">Pseudomonas mangiferae</name>
    <dbReference type="NCBI Taxonomy" id="2593654"/>
    <lineage>
        <taxon>Bacteria</taxon>
        <taxon>Pseudomonadati</taxon>
        <taxon>Pseudomonadota</taxon>
        <taxon>Gammaproteobacteria</taxon>
        <taxon>Pseudomonadales</taxon>
        <taxon>Pseudomonadaceae</taxon>
        <taxon>Pseudomonas</taxon>
    </lineage>
</organism>
<feature type="signal peptide" evidence="1">
    <location>
        <begin position="1"/>
        <end position="20"/>
    </location>
</feature>
<proteinExistence type="predicted"/>
<dbReference type="RefSeq" id="WP_143487521.1">
    <property type="nucleotide sequence ID" value="NZ_VJOY01000004.1"/>
</dbReference>